<proteinExistence type="predicted"/>
<accession>A0A6N3HS10</accession>
<dbReference type="EC" id="2.3.1.-" evidence="7"/>
<evidence type="ECO:0000313" key="6">
    <source>
        <dbReference type="EMBL" id="MDB2000223.1"/>
    </source>
</evidence>
<name>A0A6N3HS10_CLOSY</name>
<dbReference type="SUPFAM" id="SSF51161">
    <property type="entry name" value="Trimeric LpxA-like enzymes"/>
    <property type="match status" value="1"/>
</dbReference>
<dbReference type="Gene3D" id="2.160.10.10">
    <property type="entry name" value="Hexapeptide repeat proteins"/>
    <property type="match status" value="1"/>
</dbReference>
<dbReference type="InterPro" id="IPR050179">
    <property type="entry name" value="Trans_hexapeptide_repeat"/>
</dbReference>
<dbReference type="Gene3D" id="3.40.50.20">
    <property type="match status" value="1"/>
</dbReference>
<sequence length="213" mass="23010">MKKIVLFGAGGFARETAYLIERINNVRAAYELLGFIVDDDYYRDGLEINGYPVLGTRQWLIAHKNEVVCTCAIGEPGPREAIQEELEQKGIQFETLISPDVELHSTVKVGAGSVIAHGVMMTVNIKIGKGVVINGCTTLGHDAEVGDYACVMGGCGLAGYVKIGRRVKIGGHAFIVPHITVEDDAVIAAGSAVFAKVKRERRVLGNPARRFEL</sequence>
<dbReference type="CDD" id="cd03360">
    <property type="entry name" value="LbH_AT_putative"/>
    <property type="match status" value="1"/>
</dbReference>
<dbReference type="PANTHER" id="PTHR43300:SF7">
    <property type="entry name" value="UDP-N-ACETYLBACILLOSAMINE N-ACETYLTRANSFERASE"/>
    <property type="match status" value="1"/>
</dbReference>
<dbReference type="RefSeq" id="WP_156684949.1">
    <property type="nucleotide sequence ID" value="NZ_CACRUA010000077.1"/>
</dbReference>
<feature type="active site" description="Proton acceptor" evidence="3">
    <location>
        <position position="141"/>
    </location>
</feature>
<evidence type="ECO:0000313" key="7">
    <source>
        <dbReference type="EMBL" id="VYU79697.1"/>
    </source>
</evidence>
<evidence type="ECO:0000256" key="2">
    <source>
        <dbReference type="ARBA" id="ARBA00022737"/>
    </source>
</evidence>
<dbReference type="PROSITE" id="PS00101">
    <property type="entry name" value="HEXAPEP_TRANSFERASES"/>
    <property type="match status" value="1"/>
</dbReference>
<gene>
    <name evidence="7" type="primary">epsM_2</name>
    <name evidence="7" type="ORF">CSLFYP84_04195</name>
    <name evidence="6" type="ORF">PM006_08435</name>
</gene>
<reference evidence="7" key="1">
    <citation type="submission" date="2019-11" db="EMBL/GenBank/DDBJ databases">
        <authorList>
            <person name="Feng L."/>
        </authorList>
    </citation>
    <scope>NUCLEOTIDE SEQUENCE</scope>
    <source>
        <strain evidence="7">CsymbiosumLFYP84</strain>
    </source>
</reference>
<dbReference type="EMBL" id="CACRUA010000077">
    <property type="protein sequence ID" value="VYU79697.1"/>
    <property type="molecule type" value="Genomic_DNA"/>
</dbReference>
<keyword evidence="7" id="KW-0012">Acyltransferase</keyword>
<dbReference type="InterPro" id="IPR011004">
    <property type="entry name" value="Trimer_LpxA-like_sf"/>
</dbReference>
<dbReference type="NCBIfam" id="TIGR03570">
    <property type="entry name" value="NeuD_NnaD"/>
    <property type="match status" value="1"/>
</dbReference>
<keyword evidence="1 7" id="KW-0808">Transferase</keyword>
<dbReference type="InterPro" id="IPR020019">
    <property type="entry name" value="AcTrfase_PglD-like"/>
</dbReference>
<evidence type="ECO:0000256" key="1">
    <source>
        <dbReference type="ARBA" id="ARBA00022679"/>
    </source>
</evidence>
<dbReference type="InterPro" id="IPR018357">
    <property type="entry name" value="Hexapep_transf_CS"/>
</dbReference>
<organism evidence="7">
    <name type="scientific">Clostridium symbiosum</name>
    <name type="common">Bacteroides symbiosus</name>
    <dbReference type="NCBI Taxonomy" id="1512"/>
    <lineage>
        <taxon>Bacteria</taxon>
        <taxon>Bacillati</taxon>
        <taxon>Bacillota</taxon>
        <taxon>Clostridia</taxon>
        <taxon>Lachnospirales</taxon>
        <taxon>Lachnospiraceae</taxon>
        <taxon>Otoolea</taxon>
    </lineage>
</organism>
<dbReference type="AlphaFoldDB" id="A0A6N3HS10"/>
<dbReference type="Proteomes" id="UP001300871">
    <property type="component" value="Unassembled WGS sequence"/>
</dbReference>
<dbReference type="EMBL" id="JAQLGM010000016">
    <property type="protein sequence ID" value="MDB2000223.1"/>
    <property type="molecule type" value="Genomic_DNA"/>
</dbReference>
<reference evidence="6" key="2">
    <citation type="submission" date="2023-01" db="EMBL/GenBank/DDBJ databases">
        <title>Human gut microbiome strain richness.</title>
        <authorList>
            <person name="Chen-Liaw A."/>
        </authorList>
    </citation>
    <scope>NUCLEOTIDE SEQUENCE</scope>
    <source>
        <strain evidence="6">B1_m1001713B170214d0_201011</strain>
    </source>
</reference>
<keyword evidence="2" id="KW-0677">Repeat</keyword>
<protein>
    <submittedName>
        <fullName evidence="7">Acetyltransferase EpsM</fullName>
        <ecNumber evidence="7">2.3.1.-</ecNumber>
    </submittedName>
    <submittedName>
        <fullName evidence="6">NeuD/PglB/VioB family sugar acetyltransferase</fullName>
    </submittedName>
</protein>
<feature type="domain" description="PglD N-terminal" evidence="5">
    <location>
        <begin position="3"/>
        <end position="86"/>
    </location>
</feature>
<dbReference type="GO" id="GO:0016746">
    <property type="term" value="F:acyltransferase activity"/>
    <property type="evidence" value="ECO:0007669"/>
    <property type="project" value="UniProtKB-KW"/>
</dbReference>
<dbReference type="PANTHER" id="PTHR43300">
    <property type="entry name" value="ACETYLTRANSFERASE"/>
    <property type="match status" value="1"/>
</dbReference>
<feature type="binding site" evidence="4">
    <location>
        <position position="74"/>
    </location>
    <ligand>
        <name>substrate</name>
    </ligand>
</feature>
<evidence type="ECO:0000256" key="4">
    <source>
        <dbReference type="PIRSR" id="PIRSR620019-2"/>
    </source>
</evidence>
<evidence type="ECO:0000256" key="3">
    <source>
        <dbReference type="PIRSR" id="PIRSR620019-1"/>
    </source>
</evidence>
<evidence type="ECO:0000259" key="5">
    <source>
        <dbReference type="Pfam" id="PF17836"/>
    </source>
</evidence>
<dbReference type="Pfam" id="PF17836">
    <property type="entry name" value="PglD_N"/>
    <property type="match status" value="1"/>
</dbReference>
<feature type="site" description="Increases basicity of active site His" evidence="3">
    <location>
        <position position="142"/>
    </location>
</feature>
<dbReference type="InterPro" id="IPR041561">
    <property type="entry name" value="PglD_N"/>
</dbReference>